<dbReference type="Pfam" id="PF11951">
    <property type="entry name" value="Fungal_trans_2"/>
    <property type="match status" value="1"/>
</dbReference>
<evidence type="ECO:0000259" key="3">
    <source>
        <dbReference type="PROSITE" id="PS50048"/>
    </source>
</evidence>
<dbReference type="PROSITE" id="PS50048">
    <property type="entry name" value="ZN2_CY6_FUNGAL_2"/>
    <property type="match status" value="1"/>
</dbReference>
<dbReference type="GO" id="GO:0000981">
    <property type="term" value="F:DNA-binding transcription factor activity, RNA polymerase II-specific"/>
    <property type="evidence" value="ECO:0007669"/>
    <property type="project" value="InterPro"/>
</dbReference>
<proteinExistence type="predicted"/>
<dbReference type="OMA" id="GCLLCVQ"/>
<dbReference type="Proteomes" id="UP000243498">
    <property type="component" value="Unassembled WGS sequence"/>
</dbReference>
<keyword evidence="5" id="KW-1185">Reference proteome</keyword>
<protein>
    <submittedName>
        <fullName evidence="4">C6 zinc finger domain protein</fullName>
    </submittedName>
</protein>
<organism evidence="4 5">
    <name type="scientific">Metarhizium rileyi (strain RCEF 4871)</name>
    <name type="common">Nomuraea rileyi</name>
    <dbReference type="NCBI Taxonomy" id="1649241"/>
    <lineage>
        <taxon>Eukaryota</taxon>
        <taxon>Fungi</taxon>
        <taxon>Dikarya</taxon>
        <taxon>Ascomycota</taxon>
        <taxon>Pezizomycotina</taxon>
        <taxon>Sordariomycetes</taxon>
        <taxon>Hypocreomycetidae</taxon>
        <taxon>Hypocreales</taxon>
        <taxon>Clavicipitaceae</taxon>
        <taxon>Metarhizium</taxon>
    </lineage>
</organism>
<accession>A0A166WB96</accession>
<feature type="domain" description="Zn(2)-C6 fungal-type" evidence="3">
    <location>
        <begin position="9"/>
        <end position="37"/>
    </location>
</feature>
<dbReference type="PROSITE" id="PS00463">
    <property type="entry name" value="ZN2_CY6_FUNGAL_1"/>
    <property type="match status" value="1"/>
</dbReference>
<dbReference type="AlphaFoldDB" id="A0A166WB96"/>
<evidence type="ECO:0000313" key="5">
    <source>
        <dbReference type="Proteomes" id="UP000243498"/>
    </source>
</evidence>
<reference evidence="4 5" key="1">
    <citation type="journal article" date="2016" name="Genome Biol. Evol.">
        <title>Divergent and convergent evolution of fungal pathogenicity.</title>
        <authorList>
            <person name="Shang Y."/>
            <person name="Xiao G."/>
            <person name="Zheng P."/>
            <person name="Cen K."/>
            <person name="Zhan S."/>
            <person name="Wang C."/>
        </authorList>
    </citation>
    <scope>NUCLEOTIDE SEQUENCE [LARGE SCALE GENOMIC DNA]</scope>
    <source>
        <strain evidence="4 5">RCEF 4871</strain>
    </source>
</reference>
<evidence type="ECO:0000256" key="1">
    <source>
        <dbReference type="ARBA" id="ARBA00023242"/>
    </source>
</evidence>
<evidence type="ECO:0000313" key="4">
    <source>
        <dbReference type="EMBL" id="OAA34544.1"/>
    </source>
</evidence>
<sequence>MVGVPRSTGCQLCRKRRVKCDEVRPRCGNCCRYGADCPGYGRDIKFVTGKHVIRQRKNAGDRDSQGSSKVASAFSTASRSSWASQSSNGPSPASESTVSAPQRPPRPNRAEFVSTIVSSVKADISKADISGFLSWCELDKLGAKAVLDGAMCSLALHLVGKENQDESLVSHSRTIYGYSLGQLQTSLRHETEWKTSETLCAAMLLCIFELFAGTNSSDSWLLHARGIGVLIEQRGPAAHSEGWDASMILAFRGVLIMCDMFFPSGEDCFLSRPEWKPVIRDGGRRLLHPTGHAVSTIHVVDEFFERLAEMPSVLAPTYVLRESRTMGTFKQPDDAKIAALALRSIEYRRLFNAWYDRFTTIAPLPYEIASQDPDSPFDRVLQYKMPWMGSMYIGYWACLLILQEALLQCEWPEEYEQSRGEMVRNILRSIETVGAGTMGPYRVGFGIRIAYEVASAELQLWVRRVLDRFTKTYAATDKSTYPAPRADDGGYS</sequence>
<feature type="compositionally biased region" description="Polar residues" evidence="2">
    <location>
        <begin position="88"/>
        <end position="100"/>
    </location>
</feature>
<dbReference type="InterPro" id="IPR036864">
    <property type="entry name" value="Zn2-C6_fun-type_DNA-bd_sf"/>
</dbReference>
<dbReference type="STRING" id="1081105.A0A166WB96"/>
<dbReference type="InterPro" id="IPR053178">
    <property type="entry name" value="Osmoadaptation_assoc"/>
</dbReference>
<dbReference type="OrthoDB" id="3525185at2759"/>
<dbReference type="InterPro" id="IPR001138">
    <property type="entry name" value="Zn2Cys6_DnaBD"/>
</dbReference>
<dbReference type="GO" id="GO:0008270">
    <property type="term" value="F:zinc ion binding"/>
    <property type="evidence" value="ECO:0007669"/>
    <property type="project" value="InterPro"/>
</dbReference>
<feature type="region of interest" description="Disordered" evidence="2">
    <location>
        <begin position="79"/>
        <end position="108"/>
    </location>
</feature>
<dbReference type="Gene3D" id="4.10.240.10">
    <property type="entry name" value="Zn(2)-C6 fungal-type DNA-binding domain"/>
    <property type="match status" value="1"/>
</dbReference>
<dbReference type="PANTHER" id="PTHR38111:SF5">
    <property type="entry name" value="TRANSCRIPTION FACTOR DOMAIN-CONTAINING PROTEIN"/>
    <property type="match status" value="1"/>
</dbReference>
<dbReference type="Pfam" id="PF00172">
    <property type="entry name" value="Zn_clus"/>
    <property type="match status" value="1"/>
</dbReference>
<dbReference type="PANTHER" id="PTHR38111">
    <property type="entry name" value="ZN(2)-C6 FUNGAL-TYPE DOMAIN-CONTAINING PROTEIN-RELATED"/>
    <property type="match status" value="1"/>
</dbReference>
<keyword evidence="1" id="KW-0539">Nucleus</keyword>
<dbReference type="CDD" id="cd00067">
    <property type="entry name" value="GAL4"/>
    <property type="match status" value="1"/>
</dbReference>
<name>A0A166WB96_METRR</name>
<gene>
    <name evidence="4" type="ORF">NOR_08410</name>
</gene>
<dbReference type="SMART" id="SM00066">
    <property type="entry name" value="GAL4"/>
    <property type="match status" value="1"/>
</dbReference>
<dbReference type="InterPro" id="IPR021858">
    <property type="entry name" value="Fun_TF"/>
</dbReference>
<dbReference type="EMBL" id="AZHC01000051">
    <property type="protein sequence ID" value="OAA34544.1"/>
    <property type="molecule type" value="Genomic_DNA"/>
</dbReference>
<evidence type="ECO:0000256" key="2">
    <source>
        <dbReference type="SAM" id="MobiDB-lite"/>
    </source>
</evidence>
<comment type="caution">
    <text evidence="4">The sequence shown here is derived from an EMBL/GenBank/DDBJ whole genome shotgun (WGS) entry which is preliminary data.</text>
</comment>
<dbReference type="SUPFAM" id="SSF57701">
    <property type="entry name" value="Zn2/Cys6 DNA-binding domain"/>
    <property type="match status" value="1"/>
</dbReference>